<keyword evidence="7" id="KW-1133">Transmembrane helix</keyword>
<dbReference type="AlphaFoldDB" id="A0A2T7BC87"/>
<reference evidence="10 11" key="1">
    <citation type="submission" date="2018-04" db="EMBL/GenBank/DDBJ databases">
        <title>Chitinophaga fuyangensis sp. nov., isolated from soil in a chemical factory.</title>
        <authorList>
            <person name="Chen K."/>
        </authorList>
    </citation>
    <scope>NUCLEOTIDE SEQUENCE [LARGE SCALE GENOMIC DNA]</scope>
    <source>
        <strain evidence="10 11">LY-1</strain>
    </source>
</reference>
<dbReference type="Pfam" id="PF02518">
    <property type="entry name" value="HATPase_c"/>
    <property type="match status" value="1"/>
</dbReference>
<feature type="transmembrane region" description="Helical" evidence="7">
    <location>
        <begin position="351"/>
        <end position="372"/>
    </location>
</feature>
<dbReference type="SUPFAM" id="SSF55874">
    <property type="entry name" value="ATPase domain of HSP90 chaperone/DNA topoisomerase II/histidine kinase"/>
    <property type="match status" value="1"/>
</dbReference>
<dbReference type="Gene3D" id="3.30.565.10">
    <property type="entry name" value="Histidine kinase-like ATPase, C-terminal domain"/>
    <property type="match status" value="1"/>
</dbReference>
<evidence type="ECO:0000256" key="3">
    <source>
        <dbReference type="ARBA" id="ARBA00022553"/>
    </source>
</evidence>
<evidence type="ECO:0000256" key="8">
    <source>
        <dbReference type="SAM" id="SignalP"/>
    </source>
</evidence>
<dbReference type="InterPro" id="IPR004358">
    <property type="entry name" value="Sig_transdc_His_kin-like_C"/>
</dbReference>
<keyword evidence="11" id="KW-1185">Reference proteome</keyword>
<feature type="coiled-coil region" evidence="6">
    <location>
        <begin position="452"/>
        <end position="479"/>
    </location>
</feature>
<keyword evidence="3" id="KW-0597">Phosphoprotein</keyword>
<organism evidence="10 11">
    <name type="scientific">Chitinophaga parva</name>
    <dbReference type="NCBI Taxonomy" id="2169414"/>
    <lineage>
        <taxon>Bacteria</taxon>
        <taxon>Pseudomonadati</taxon>
        <taxon>Bacteroidota</taxon>
        <taxon>Chitinophagia</taxon>
        <taxon>Chitinophagales</taxon>
        <taxon>Chitinophagaceae</taxon>
        <taxon>Chitinophaga</taxon>
    </lineage>
</organism>
<evidence type="ECO:0000313" key="11">
    <source>
        <dbReference type="Proteomes" id="UP000244450"/>
    </source>
</evidence>
<dbReference type="Gene3D" id="1.10.287.130">
    <property type="match status" value="1"/>
</dbReference>
<dbReference type="FunFam" id="3.30.565.10:FF:000006">
    <property type="entry name" value="Sensor histidine kinase WalK"/>
    <property type="match status" value="1"/>
</dbReference>
<evidence type="ECO:0000313" key="10">
    <source>
        <dbReference type="EMBL" id="PUZ22711.1"/>
    </source>
</evidence>
<dbReference type="SUPFAM" id="SSF48452">
    <property type="entry name" value="TPR-like"/>
    <property type="match status" value="1"/>
</dbReference>
<dbReference type="SMART" id="SM00388">
    <property type="entry name" value="HisKA"/>
    <property type="match status" value="1"/>
</dbReference>
<sequence>MSKHKLITRIIWVQLCCLSLSTVHAQSARIKQKEKERSFIKDSIALIDNLNQVGLLYYLEDIDSSFHYAMKARSIAVRLHYPKGITDADNVIATVLLLKGLFKESLELYSKVLVAYQAQADTANAGQVLSNMATAYNTMGDTVKAEMFSRLALQAVRNLKRDSIVSTIYINYCLNNLSLSADSVRYYLDKSREIANRYKDEAMVVLSMQAQADYMIRNGQRQGVLPLISESLSRSVNTGMEYFEINAFWLYGNFYKDVPDSVVHYYKQAYQLIEKMGFSSVKVPILKGILEYTKLSSNKSDTSRIQHLMASVLTTENENLKKFIGDYVRYTAIQDDNQLLEISNRNKQTKIWLLLGAFGVTLALLAVILWQFRVTRLLNKRISEQNSHMQKALSSLEQSQTDNTRIMKIVAHDLRNPIGASFSIADLMLANPNRSAEEKKLLEMMKASCEHSLELVNDLLQLHNRAEELKRESVDVRNLLQYCAELLHFKAAQKGQQIQLQAEPAVAYVSGEKIWRVVSNLITNAIKFSPAGAEILVRLQAKLDVIIISVADNGIGIPPEIKDEIFDMFTRAKRKGTAGEHSFGLGLAISKQIVEAHKGNIWYESNPGKGTIFFVELPVNGII</sequence>
<dbReference type="PROSITE" id="PS50109">
    <property type="entry name" value="HIS_KIN"/>
    <property type="match status" value="1"/>
</dbReference>
<feature type="chain" id="PRO_5015402901" description="histidine kinase" evidence="8">
    <location>
        <begin position="26"/>
        <end position="623"/>
    </location>
</feature>
<comment type="caution">
    <text evidence="10">The sequence shown here is derived from an EMBL/GenBank/DDBJ whole genome shotgun (WGS) entry which is preliminary data.</text>
</comment>
<keyword evidence="4" id="KW-0808">Transferase</keyword>
<dbReference type="CDD" id="cd00082">
    <property type="entry name" value="HisKA"/>
    <property type="match status" value="1"/>
</dbReference>
<dbReference type="InterPro" id="IPR003661">
    <property type="entry name" value="HisK_dim/P_dom"/>
</dbReference>
<dbReference type="CDD" id="cd00075">
    <property type="entry name" value="HATPase"/>
    <property type="match status" value="1"/>
</dbReference>
<dbReference type="SUPFAM" id="SSF47384">
    <property type="entry name" value="Homodimeric domain of signal transducing histidine kinase"/>
    <property type="match status" value="1"/>
</dbReference>
<dbReference type="RefSeq" id="WP_108688456.1">
    <property type="nucleotide sequence ID" value="NZ_QCYK01000003.1"/>
</dbReference>
<dbReference type="PANTHER" id="PTHR43047">
    <property type="entry name" value="TWO-COMPONENT HISTIDINE PROTEIN KINASE"/>
    <property type="match status" value="1"/>
</dbReference>
<dbReference type="EMBL" id="QCYK01000003">
    <property type="protein sequence ID" value="PUZ22711.1"/>
    <property type="molecule type" value="Genomic_DNA"/>
</dbReference>
<name>A0A2T7BC87_9BACT</name>
<dbReference type="GO" id="GO:0000155">
    <property type="term" value="F:phosphorelay sensor kinase activity"/>
    <property type="evidence" value="ECO:0007669"/>
    <property type="project" value="InterPro"/>
</dbReference>
<dbReference type="InterPro" id="IPR005467">
    <property type="entry name" value="His_kinase_dom"/>
</dbReference>
<feature type="signal peptide" evidence="8">
    <location>
        <begin position="1"/>
        <end position="25"/>
    </location>
</feature>
<evidence type="ECO:0000256" key="6">
    <source>
        <dbReference type="SAM" id="Coils"/>
    </source>
</evidence>
<accession>A0A2T7BC87</accession>
<evidence type="ECO:0000256" key="5">
    <source>
        <dbReference type="ARBA" id="ARBA00022777"/>
    </source>
</evidence>
<dbReference type="SMART" id="SM00387">
    <property type="entry name" value="HATPase_c"/>
    <property type="match status" value="1"/>
</dbReference>
<dbReference type="Proteomes" id="UP000244450">
    <property type="component" value="Unassembled WGS sequence"/>
</dbReference>
<comment type="catalytic activity">
    <reaction evidence="1">
        <text>ATP + protein L-histidine = ADP + protein N-phospho-L-histidine.</text>
        <dbReference type="EC" id="2.7.13.3"/>
    </reaction>
</comment>
<dbReference type="OrthoDB" id="1301080at2"/>
<dbReference type="PRINTS" id="PR00344">
    <property type="entry name" value="BCTRLSENSOR"/>
</dbReference>
<dbReference type="GO" id="GO:0009927">
    <property type="term" value="F:histidine phosphotransfer kinase activity"/>
    <property type="evidence" value="ECO:0007669"/>
    <property type="project" value="TreeGrafter"/>
</dbReference>
<dbReference type="Gene3D" id="1.25.40.10">
    <property type="entry name" value="Tetratricopeptide repeat domain"/>
    <property type="match status" value="1"/>
</dbReference>
<dbReference type="InterPro" id="IPR036097">
    <property type="entry name" value="HisK_dim/P_sf"/>
</dbReference>
<proteinExistence type="predicted"/>
<evidence type="ECO:0000259" key="9">
    <source>
        <dbReference type="PROSITE" id="PS50109"/>
    </source>
</evidence>
<feature type="domain" description="Histidine kinase" evidence="9">
    <location>
        <begin position="409"/>
        <end position="621"/>
    </location>
</feature>
<evidence type="ECO:0000256" key="4">
    <source>
        <dbReference type="ARBA" id="ARBA00022679"/>
    </source>
</evidence>
<dbReference type="Pfam" id="PF00512">
    <property type="entry name" value="HisKA"/>
    <property type="match status" value="1"/>
</dbReference>
<dbReference type="InterPro" id="IPR011990">
    <property type="entry name" value="TPR-like_helical_dom_sf"/>
</dbReference>
<dbReference type="GO" id="GO:0005886">
    <property type="term" value="C:plasma membrane"/>
    <property type="evidence" value="ECO:0007669"/>
    <property type="project" value="TreeGrafter"/>
</dbReference>
<keyword evidence="6" id="KW-0175">Coiled coil</keyword>
<evidence type="ECO:0000256" key="7">
    <source>
        <dbReference type="SAM" id="Phobius"/>
    </source>
</evidence>
<dbReference type="EC" id="2.7.13.3" evidence="2"/>
<dbReference type="InterPro" id="IPR036890">
    <property type="entry name" value="HATPase_C_sf"/>
</dbReference>
<keyword evidence="7" id="KW-0812">Transmembrane</keyword>
<keyword evidence="8" id="KW-0732">Signal</keyword>
<keyword evidence="7" id="KW-0472">Membrane</keyword>
<protein>
    <recommendedName>
        <fullName evidence="2">histidine kinase</fullName>
        <ecNumber evidence="2">2.7.13.3</ecNumber>
    </recommendedName>
</protein>
<dbReference type="PANTHER" id="PTHR43047:SF72">
    <property type="entry name" value="OSMOSENSING HISTIDINE PROTEIN KINASE SLN1"/>
    <property type="match status" value="1"/>
</dbReference>
<evidence type="ECO:0000256" key="1">
    <source>
        <dbReference type="ARBA" id="ARBA00000085"/>
    </source>
</evidence>
<keyword evidence="5" id="KW-0418">Kinase</keyword>
<gene>
    <name evidence="10" type="ORF">DCC81_19965</name>
</gene>
<evidence type="ECO:0000256" key="2">
    <source>
        <dbReference type="ARBA" id="ARBA00012438"/>
    </source>
</evidence>
<dbReference type="InterPro" id="IPR003594">
    <property type="entry name" value="HATPase_dom"/>
</dbReference>